<keyword evidence="5" id="KW-0804">Transcription</keyword>
<dbReference type="PROSITE" id="PS00036">
    <property type="entry name" value="BZIP_BASIC"/>
    <property type="match status" value="1"/>
</dbReference>
<evidence type="ECO:0000313" key="10">
    <source>
        <dbReference type="Proteomes" id="UP000283530"/>
    </source>
</evidence>
<evidence type="ECO:0000259" key="8">
    <source>
        <dbReference type="PROSITE" id="PS50217"/>
    </source>
</evidence>
<dbReference type="Pfam" id="PF07777">
    <property type="entry name" value="MFMR"/>
    <property type="match status" value="1"/>
</dbReference>
<dbReference type="PANTHER" id="PTHR45967:SF2">
    <property type="entry name" value="BZIP TRANSCRIPTION FACTOR 68"/>
    <property type="match status" value="1"/>
</dbReference>
<keyword evidence="4" id="KW-0238">DNA-binding</keyword>
<feature type="compositionally biased region" description="Basic and acidic residues" evidence="7">
    <location>
        <begin position="373"/>
        <end position="390"/>
    </location>
</feature>
<evidence type="ECO:0000256" key="7">
    <source>
        <dbReference type="SAM" id="MobiDB-lite"/>
    </source>
</evidence>
<dbReference type="GO" id="GO:0003700">
    <property type="term" value="F:DNA-binding transcription factor activity"/>
    <property type="evidence" value="ECO:0007669"/>
    <property type="project" value="InterPro"/>
</dbReference>
<dbReference type="InterPro" id="IPR004827">
    <property type="entry name" value="bZIP"/>
</dbReference>
<dbReference type="GO" id="GO:0000976">
    <property type="term" value="F:transcription cis-regulatory region binding"/>
    <property type="evidence" value="ECO:0007669"/>
    <property type="project" value="UniProtKB-ARBA"/>
</dbReference>
<dbReference type="InterPro" id="IPR045314">
    <property type="entry name" value="bZIP_plant_GBF1"/>
</dbReference>
<evidence type="ECO:0000256" key="6">
    <source>
        <dbReference type="ARBA" id="ARBA00023242"/>
    </source>
</evidence>
<evidence type="ECO:0000256" key="1">
    <source>
        <dbReference type="ARBA" id="ARBA00004123"/>
    </source>
</evidence>
<comment type="caution">
    <text evidence="9">The sequence shown here is derived from an EMBL/GenBank/DDBJ whole genome shotgun (WGS) entry which is preliminary data.</text>
</comment>
<feature type="domain" description="BZIP" evidence="8">
    <location>
        <begin position="308"/>
        <end position="371"/>
    </location>
</feature>
<dbReference type="PANTHER" id="PTHR45967">
    <property type="entry name" value="G-BOX-BINDING FACTOR 3-RELATED"/>
    <property type="match status" value="1"/>
</dbReference>
<evidence type="ECO:0000256" key="2">
    <source>
        <dbReference type="ARBA" id="ARBA00007163"/>
    </source>
</evidence>
<accession>A0A443NM24</accession>
<feature type="compositionally biased region" description="Basic and acidic residues" evidence="7">
    <location>
        <begin position="317"/>
        <end position="365"/>
    </location>
</feature>
<dbReference type="Pfam" id="PF16596">
    <property type="entry name" value="MFMR_assoc"/>
    <property type="match status" value="1"/>
</dbReference>
<feature type="compositionally biased region" description="Basic and acidic residues" evidence="7">
    <location>
        <begin position="130"/>
        <end position="139"/>
    </location>
</feature>
<comment type="similarity">
    <text evidence="2">Belongs to the bZIP family.</text>
</comment>
<gene>
    <name evidence="9" type="ORF">CKAN_00813900</name>
</gene>
<dbReference type="Gene3D" id="1.20.5.170">
    <property type="match status" value="1"/>
</dbReference>
<dbReference type="Proteomes" id="UP000283530">
    <property type="component" value="Unassembled WGS sequence"/>
</dbReference>
<dbReference type="PROSITE" id="PS50217">
    <property type="entry name" value="BZIP"/>
    <property type="match status" value="1"/>
</dbReference>
<dbReference type="InterPro" id="IPR012900">
    <property type="entry name" value="MFMR"/>
</dbReference>
<dbReference type="InterPro" id="IPR046347">
    <property type="entry name" value="bZIP_sf"/>
</dbReference>
<dbReference type="EMBL" id="QPKB01000003">
    <property type="protein sequence ID" value="RWR79561.1"/>
    <property type="molecule type" value="Genomic_DNA"/>
</dbReference>
<comment type="subcellular location">
    <subcellularLocation>
        <location evidence="1">Nucleus</location>
    </subcellularLocation>
</comment>
<dbReference type="FunFam" id="1.20.5.170:FF:000020">
    <property type="entry name" value="BZIP transcription factor"/>
    <property type="match status" value="1"/>
</dbReference>
<evidence type="ECO:0000256" key="3">
    <source>
        <dbReference type="ARBA" id="ARBA00023015"/>
    </source>
</evidence>
<keyword evidence="6" id="KW-0539">Nucleus</keyword>
<dbReference type="OrthoDB" id="1642657at2759"/>
<evidence type="ECO:0000256" key="5">
    <source>
        <dbReference type="ARBA" id="ARBA00023163"/>
    </source>
</evidence>
<name>A0A443NM24_9MAGN</name>
<keyword evidence="10" id="KW-1185">Reference proteome</keyword>
<sequence>MGNGEVDTPTKTPKTSSAQEQAPPCSPATLFHDWASYQAYYNPAGTPPIPPPGYFHSSVASSPQAHPYMWGPQHMIPPYGTPPYVAMYPHGGLYAHPSIPPGSHPYGPYAMASPNGTPDVSVAVAGGTEFDGKSIEGKRSPLKKSKGSLGSLNMLTGKGNEMGKTSGASGNGAVSESGDSGNEGSSEGSDANSQNGLQQKARHERGSSNADEAPNGSSGCSAPCTVSQAPPTQTMANQAVGMMAIPPGSVPGPTTNLNIGMDFWGGPPLATMRGKVPSAPATGALVASNLMGSQDGVPSELWLQDERELKRQRRKQSNRESARRSRLRKQAECEELAKRVEALKEENSSLRDELEHMREESKKLAAENAILTERLEKHQGEESRRGDVRVQPDCNSQMTNNADSLRRES</sequence>
<feature type="compositionally biased region" description="Polar residues" evidence="7">
    <location>
        <begin position="9"/>
        <end position="20"/>
    </location>
</feature>
<dbReference type="InterPro" id="IPR044827">
    <property type="entry name" value="GBF-like"/>
</dbReference>
<organism evidence="9 10">
    <name type="scientific">Cinnamomum micranthum f. kanehirae</name>
    <dbReference type="NCBI Taxonomy" id="337451"/>
    <lineage>
        <taxon>Eukaryota</taxon>
        <taxon>Viridiplantae</taxon>
        <taxon>Streptophyta</taxon>
        <taxon>Embryophyta</taxon>
        <taxon>Tracheophyta</taxon>
        <taxon>Spermatophyta</taxon>
        <taxon>Magnoliopsida</taxon>
        <taxon>Magnoliidae</taxon>
        <taxon>Laurales</taxon>
        <taxon>Lauraceae</taxon>
        <taxon>Cinnamomum</taxon>
    </lineage>
</organism>
<feature type="region of interest" description="Disordered" evidence="7">
    <location>
        <begin position="130"/>
        <end position="229"/>
    </location>
</feature>
<protein>
    <submittedName>
        <fullName evidence="9">BZIP transcription factor 16-like protein isoform X1</fullName>
    </submittedName>
</protein>
<dbReference type="SMART" id="SM00338">
    <property type="entry name" value="BRLZ"/>
    <property type="match status" value="1"/>
</dbReference>
<feature type="region of interest" description="Disordered" evidence="7">
    <location>
        <begin position="311"/>
        <end position="409"/>
    </location>
</feature>
<feature type="compositionally biased region" description="Low complexity" evidence="7">
    <location>
        <begin position="175"/>
        <end position="193"/>
    </location>
</feature>
<dbReference type="SUPFAM" id="SSF57959">
    <property type="entry name" value="Leucine zipper domain"/>
    <property type="match status" value="1"/>
</dbReference>
<feature type="compositionally biased region" description="Polar residues" evidence="7">
    <location>
        <begin position="207"/>
        <end position="229"/>
    </location>
</feature>
<keyword evidence="3" id="KW-0805">Transcription regulation</keyword>
<dbReference type="GO" id="GO:0005634">
    <property type="term" value="C:nucleus"/>
    <property type="evidence" value="ECO:0007669"/>
    <property type="project" value="UniProtKB-SubCell"/>
</dbReference>
<feature type="region of interest" description="Disordered" evidence="7">
    <location>
        <begin position="1"/>
        <end position="27"/>
    </location>
</feature>
<feature type="compositionally biased region" description="Polar residues" evidence="7">
    <location>
        <begin position="393"/>
        <end position="403"/>
    </location>
</feature>
<dbReference type="AlphaFoldDB" id="A0A443NM24"/>
<proteinExistence type="inferred from homology"/>
<evidence type="ECO:0000313" key="9">
    <source>
        <dbReference type="EMBL" id="RWR79561.1"/>
    </source>
</evidence>
<reference evidence="9 10" key="1">
    <citation type="journal article" date="2019" name="Nat. Plants">
        <title>Stout camphor tree genome fills gaps in understanding of flowering plant genome evolution.</title>
        <authorList>
            <person name="Chaw S.M."/>
            <person name="Liu Y.C."/>
            <person name="Wu Y.W."/>
            <person name="Wang H.Y."/>
            <person name="Lin C.I."/>
            <person name="Wu C.S."/>
            <person name="Ke H.M."/>
            <person name="Chang L.Y."/>
            <person name="Hsu C.Y."/>
            <person name="Yang H.T."/>
            <person name="Sudianto E."/>
            <person name="Hsu M.H."/>
            <person name="Wu K.P."/>
            <person name="Wang L.N."/>
            <person name="Leebens-Mack J.H."/>
            <person name="Tsai I.J."/>
        </authorList>
    </citation>
    <scope>NUCLEOTIDE SEQUENCE [LARGE SCALE GENOMIC DNA]</scope>
    <source>
        <strain evidence="10">cv. Chaw 1501</strain>
        <tissue evidence="9">Young leaves</tissue>
    </source>
</reference>
<dbReference type="CDD" id="cd14702">
    <property type="entry name" value="bZIP_plant_GBF1"/>
    <property type="match status" value="1"/>
</dbReference>
<evidence type="ECO:0000256" key="4">
    <source>
        <dbReference type="ARBA" id="ARBA00023125"/>
    </source>
</evidence>
<dbReference type="Pfam" id="PF00170">
    <property type="entry name" value="bZIP_1"/>
    <property type="match status" value="1"/>
</dbReference>